<dbReference type="Gene3D" id="1.10.287.130">
    <property type="match status" value="1"/>
</dbReference>
<dbReference type="CDD" id="cd00082">
    <property type="entry name" value="HisKA"/>
    <property type="match status" value="1"/>
</dbReference>
<dbReference type="AlphaFoldDB" id="A0A8S9SV85"/>
<dbReference type="Proteomes" id="UP000029738">
    <property type="component" value="Unassembled WGS sequence"/>
</dbReference>
<evidence type="ECO:0000313" key="8">
    <source>
        <dbReference type="Proteomes" id="UP000029738"/>
    </source>
</evidence>
<feature type="domain" description="Histidine kinase" evidence="6">
    <location>
        <begin position="255"/>
        <end position="472"/>
    </location>
</feature>
<evidence type="ECO:0000313" key="7">
    <source>
        <dbReference type="EMBL" id="KAF3884411.1"/>
    </source>
</evidence>
<sequence>MNVSLPQDLSVYQLALSVEGPPQPLSLGLGTLLSMIRSQIDLLIEQQIAATLWVKLPPGKIWHSEIQRYYEQRTSNTISTAQSELIDRKDVTETSYIEDRLSTFSESSSSYIQVESLPNSKLRREYFVMVLSPNFCSLILAYRPLKRRKNKTQGKANSRKNLLLPAITSFDGKVIQQILNRLRSSLLDTSKSIDLTDLICPPISDPNLINQLLTKQIQYQDRMNRQITAKRLVKVKQQNRKLYETAQLKDEYLSHVCQELRTPITHMKTALSLLNSPNLKAPQRQRYLQMLNTQCDRQNALICGVLDLVQLERQLERLPLEPVRLAELIPGVVSTYQPIAKEKGIMLAYTVPTDIPPVWCVSGGLRQITINLLSNSIKFTANGGEVWVRARVHNEYVQLEFRDTGIGIAESEIPSIFERFYRVRSAGIDDSNGVGLGLTIVQLLLWRSGGSISVKSKLYEGSTFTVQFAIASENNQLITPIA</sequence>
<dbReference type="GO" id="GO:0000155">
    <property type="term" value="F:phosphorelay sensor kinase activity"/>
    <property type="evidence" value="ECO:0007669"/>
    <property type="project" value="InterPro"/>
</dbReference>
<accession>A0A8S9SV85</accession>
<organism evidence="7 8">
    <name type="scientific">Tolypothrix bouteillei VB521301</name>
    <dbReference type="NCBI Taxonomy" id="1479485"/>
    <lineage>
        <taxon>Bacteria</taxon>
        <taxon>Bacillati</taxon>
        <taxon>Cyanobacteriota</taxon>
        <taxon>Cyanophyceae</taxon>
        <taxon>Nostocales</taxon>
        <taxon>Tolypothrichaceae</taxon>
        <taxon>Tolypothrix</taxon>
    </lineage>
</organism>
<dbReference type="PROSITE" id="PS50109">
    <property type="entry name" value="HIS_KIN"/>
    <property type="match status" value="1"/>
</dbReference>
<dbReference type="CDD" id="cd00075">
    <property type="entry name" value="HATPase"/>
    <property type="match status" value="1"/>
</dbReference>
<dbReference type="SUPFAM" id="SSF47384">
    <property type="entry name" value="Homodimeric domain of signal transducing histidine kinase"/>
    <property type="match status" value="1"/>
</dbReference>
<keyword evidence="5" id="KW-0902">Two-component regulatory system</keyword>
<evidence type="ECO:0000256" key="3">
    <source>
        <dbReference type="ARBA" id="ARBA00022553"/>
    </source>
</evidence>
<dbReference type="InterPro" id="IPR005467">
    <property type="entry name" value="His_kinase_dom"/>
</dbReference>
<gene>
    <name evidence="7" type="ORF">DA73_0400002175</name>
</gene>
<dbReference type="SMART" id="SM00388">
    <property type="entry name" value="HisKA"/>
    <property type="match status" value="1"/>
</dbReference>
<dbReference type="Pfam" id="PF10069">
    <property type="entry name" value="DICT"/>
    <property type="match status" value="1"/>
</dbReference>
<dbReference type="Pfam" id="PF00512">
    <property type="entry name" value="HisKA"/>
    <property type="match status" value="1"/>
</dbReference>
<dbReference type="InterPro" id="IPR003594">
    <property type="entry name" value="HATPase_dom"/>
</dbReference>
<dbReference type="SMART" id="SM00387">
    <property type="entry name" value="HATPase_c"/>
    <property type="match status" value="1"/>
</dbReference>
<dbReference type="Pfam" id="PF02518">
    <property type="entry name" value="HATPase_c"/>
    <property type="match status" value="1"/>
</dbReference>
<proteinExistence type="predicted"/>
<keyword evidence="3" id="KW-0597">Phosphoprotein</keyword>
<dbReference type="EMBL" id="JHEG04000001">
    <property type="protein sequence ID" value="KAF3884411.1"/>
    <property type="molecule type" value="Genomic_DNA"/>
</dbReference>
<evidence type="ECO:0000256" key="2">
    <source>
        <dbReference type="ARBA" id="ARBA00012438"/>
    </source>
</evidence>
<dbReference type="InterPro" id="IPR036097">
    <property type="entry name" value="HisK_dim/P_sf"/>
</dbReference>
<name>A0A8S9SV85_9CYAN</name>
<comment type="catalytic activity">
    <reaction evidence="1">
        <text>ATP + protein L-histidine = ADP + protein N-phospho-L-histidine.</text>
        <dbReference type="EC" id="2.7.13.3"/>
    </reaction>
</comment>
<dbReference type="Gene3D" id="3.30.565.10">
    <property type="entry name" value="Histidine kinase-like ATPase, C-terminal domain"/>
    <property type="match status" value="1"/>
</dbReference>
<dbReference type="InterPro" id="IPR004358">
    <property type="entry name" value="Sig_transdc_His_kin-like_C"/>
</dbReference>
<protein>
    <recommendedName>
        <fullName evidence="2">histidine kinase</fullName>
        <ecNumber evidence="2">2.7.13.3</ecNumber>
    </recommendedName>
</protein>
<comment type="caution">
    <text evidence="7">The sequence shown here is derived from an EMBL/GenBank/DDBJ whole genome shotgun (WGS) entry which is preliminary data.</text>
</comment>
<evidence type="ECO:0000256" key="4">
    <source>
        <dbReference type="ARBA" id="ARBA00022777"/>
    </source>
</evidence>
<dbReference type="PANTHER" id="PTHR43547:SF2">
    <property type="entry name" value="HYBRID SIGNAL TRANSDUCTION HISTIDINE KINASE C"/>
    <property type="match status" value="1"/>
</dbReference>
<keyword evidence="4" id="KW-0808">Transferase</keyword>
<reference evidence="7" key="1">
    <citation type="journal article" date="2015" name="Genome Announc.">
        <title>Draft Genome Sequence of Tolypothrix boutellei Strain VB521301.</title>
        <authorList>
            <person name="Chandrababunaidu M.M."/>
            <person name="Singh D."/>
            <person name="Sen D."/>
            <person name="Bhan S."/>
            <person name="Das S."/>
            <person name="Gupta A."/>
            <person name="Adhikary S.P."/>
            <person name="Tripathy S."/>
        </authorList>
    </citation>
    <scope>NUCLEOTIDE SEQUENCE</scope>
    <source>
        <strain evidence="7">VB521301</strain>
    </source>
</reference>
<keyword evidence="8" id="KW-1185">Reference proteome</keyword>
<dbReference type="EC" id="2.7.13.3" evidence="2"/>
<keyword evidence="4" id="KW-0418">Kinase</keyword>
<dbReference type="PANTHER" id="PTHR43547">
    <property type="entry name" value="TWO-COMPONENT HISTIDINE KINASE"/>
    <property type="match status" value="1"/>
</dbReference>
<dbReference type="RefSeq" id="WP_038084424.1">
    <property type="nucleotide sequence ID" value="NZ_JHEG04000001.1"/>
</dbReference>
<evidence type="ECO:0000256" key="5">
    <source>
        <dbReference type="ARBA" id="ARBA00023012"/>
    </source>
</evidence>
<dbReference type="InterPro" id="IPR036890">
    <property type="entry name" value="HATPase_C_sf"/>
</dbReference>
<evidence type="ECO:0000256" key="1">
    <source>
        <dbReference type="ARBA" id="ARBA00000085"/>
    </source>
</evidence>
<reference evidence="7" key="2">
    <citation type="submission" date="2019-11" db="EMBL/GenBank/DDBJ databases">
        <title>Improved Assembly of Tolypothrix boutellei genome.</title>
        <authorList>
            <person name="Sarangi A.N."/>
            <person name="Mukherjee M."/>
            <person name="Ghosh S."/>
            <person name="Singh D."/>
            <person name="Das A."/>
            <person name="Kant S."/>
            <person name="Prusty A."/>
            <person name="Tripathy S."/>
        </authorList>
    </citation>
    <scope>NUCLEOTIDE SEQUENCE</scope>
    <source>
        <strain evidence="7">VB521301</strain>
    </source>
</reference>
<evidence type="ECO:0000259" key="6">
    <source>
        <dbReference type="PROSITE" id="PS50109"/>
    </source>
</evidence>
<dbReference type="SUPFAM" id="SSF55874">
    <property type="entry name" value="ATPase domain of HSP90 chaperone/DNA topoisomerase II/histidine kinase"/>
    <property type="match status" value="1"/>
</dbReference>
<dbReference type="PRINTS" id="PR00344">
    <property type="entry name" value="BCTRLSENSOR"/>
</dbReference>
<dbReference type="InterPro" id="IPR019278">
    <property type="entry name" value="DICT_dom"/>
</dbReference>
<dbReference type="InterPro" id="IPR003661">
    <property type="entry name" value="HisK_dim/P_dom"/>
</dbReference>